<dbReference type="STRING" id="1802055.A3A74_00035"/>
<dbReference type="Proteomes" id="UP000179270">
    <property type="component" value="Unassembled WGS sequence"/>
</dbReference>
<evidence type="ECO:0000313" key="2">
    <source>
        <dbReference type="EMBL" id="OGK42681.1"/>
    </source>
</evidence>
<feature type="region of interest" description="Disordered" evidence="1">
    <location>
        <begin position="1"/>
        <end position="34"/>
    </location>
</feature>
<evidence type="ECO:0000313" key="3">
    <source>
        <dbReference type="Proteomes" id="UP000179270"/>
    </source>
</evidence>
<reference evidence="2 3" key="1">
    <citation type="journal article" date="2016" name="Nat. Commun.">
        <title>Thousands of microbial genomes shed light on interconnected biogeochemical processes in an aquifer system.</title>
        <authorList>
            <person name="Anantharaman K."/>
            <person name="Brown C.T."/>
            <person name="Hug L.A."/>
            <person name="Sharon I."/>
            <person name="Castelle C.J."/>
            <person name="Probst A.J."/>
            <person name="Thomas B.C."/>
            <person name="Singh A."/>
            <person name="Wilkins M.J."/>
            <person name="Karaoz U."/>
            <person name="Brodie E.L."/>
            <person name="Williams K.H."/>
            <person name="Hubbard S.S."/>
            <person name="Banfield J.F."/>
        </authorList>
    </citation>
    <scope>NUCLEOTIDE SEQUENCE [LARGE SCALE GENOMIC DNA]</scope>
</reference>
<dbReference type="EMBL" id="MGAF01000005">
    <property type="protein sequence ID" value="OGK42681.1"/>
    <property type="molecule type" value="Genomic_DNA"/>
</dbReference>
<protein>
    <submittedName>
        <fullName evidence="2">Uncharacterized protein</fullName>
    </submittedName>
</protein>
<feature type="region of interest" description="Disordered" evidence="1">
    <location>
        <begin position="122"/>
        <end position="146"/>
    </location>
</feature>
<proteinExistence type="predicted"/>
<comment type="caution">
    <text evidence="2">The sequence shown here is derived from an EMBL/GenBank/DDBJ whole genome shotgun (WGS) entry which is preliminary data.</text>
</comment>
<accession>A0A1F7IH46</accession>
<feature type="compositionally biased region" description="Polar residues" evidence="1">
    <location>
        <begin position="137"/>
        <end position="146"/>
    </location>
</feature>
<name>A0A1F7IH46_9BACT</name>
<evidence type="ECO:0000256" key="1">
    <source>
        <dbReference type="SAM" id="MobiDB-lite"/>
    </source>
</evidence>
<gene>
    <name evidence="2" type="ORF">A3A74_00035</name>
</gene>
<sequence>MVETINERFTAAPRAEKAPPKLKSKEGPSKEQSKAAHLLKNLKIQGVKAKEILKSFVAQKENPKSSETTPLKNATPLNKDLVLAIFKDFSTKQLTELLGAFNRIQDTLGPYYSWKKPETTISALSPKEEEKKKGKKSSPQLAPQPI</sequence>
<organism evidence="2 3">
    <name type="scientific">Candidatus Roizmanbacteria bacterium RIFCSPLOWO2_01_FULL_35_13</name>
    <dbReference type="NCBI Taxonomy" id="1802055"/>
    <lineage>
        <taxon>Bacteria</taxon>
        <taxon>Candidatus Roizmaniibacteriota</taxon>
    </lineage>
</organism>
<dbReference type="AlphaFoldDB" id="A0A1F7IH46"/>
<feature type="compositionally biased region" description="Basic and acidic residues" evidence="1">
    <location>
        <begin position="14"/>
        <end position="34"/>
    </location>
</feature>